<dbReference type="EMBL" id="JARTCD010000041">
    <property type="protein sequence ID" value="KAJ8656218.1"/>
    <property type="molecule type" value="Genomic_DNA"/>
</dbReference>
<feature type="coiled-coil region" evidence="3">
    <location>
        <begin position="30"/>
        <end position="64"/>
    </location>
</feature>
<proteinExistence type="predicted"/>
<dbReference type="RefSeq" id="XP_058341131.1">
    <property type="nucleotide sequence ID" value="XM_058488019.1"/>
</dbReference>
<dbReference type="SMART" id="SM00542">
    <property type="entry name" value="FYRC"/>
    <property type="match status" value="1"/>
</dbReference>
<dbReference type="Pfam" id="PF05965">
    <property type="entry name" value="FYRC"/>
    <property type="match status" value="1"/>
</dbReference>
<protein>
    <recommendedName>
        <fullName evidence="7">Transforming growth factor beta regulator 1</fullName>
    </recommendedName>
</protein>
<dbReference type="AlphaFoldDB" id="A0AAD7V052"/>
<dbReference type="GO" id="GO:0005634">
    <property type="term" value="C:nucleus"/>
    <property type="evidence" value="ECO:0007669"/>
    <property type="project" value="UniProtKB-SubCell"/>
</dbReference>
<name>A0AAD7V052_9FUNG</name>
<dbReference type="InterPro" id="IPR040092">
    <property type="entry name" value="TBRG1"/>
</dbReference>
<comment type="caution">
    <text evidence="5">The sequence shown here is derived from an EMBL/GenBank/DDBJ whole genome shotgun (WGS) entry which is preliminary data.</text>
</comment>
<evidence type="ECO:0000256" key="4">
    <source>
        <dbReference type="SAM" id="MobiDB-lite"/>
    </source>
</evidence>
<feature type="compositionally biased region" description="Basic and acidic residues" evidence="4">
    <location>
        <begin position="367"/>
        <end position="376"/>
    </location>
</feature>
<feature type="compositionally biased region" description="Low complexity" evidence="4">
    <location>
        <begin position="408"/>
        <end position="426"/>
    </location>
</feature>
<evidence type="ECO:0000256" key="3">
    <source>
        <dbReference type="SAM" id="Coils"/>
    </source>
</evidence>
<dbReference type="Proteomes" id="UP001234581">
    <property type="component" value="Unassembled WGS sequence"/>
</dbReference>
<evidence type="ECO:0000256" key="1">
    <source>
        <dbReference type="ARBA" id="ARBA00004123"/>
    </source>
</evidence>
<keyword evidence="6" id="KW-1185">Reference proteome</keyword>
<organism evidence="5 6">
    <name type="scientific">Lichtheimia ornata</name>
    <dbReference type="NCBI Taxonomy" id="688661"/>
    <lineage>
        <taxon>Eukaryota</taxon>
        <taxon>Fungi</taxon>
        <taxon>Fungi incertae sedis</taxon>
        <taxon>Mucoromycota</taxon>
        <taxon>Mucoromycotina</taxon>
        <taxon>Mucoromycetes</taxon>
        <taxon>Mucorales</taxon>
        <taxon>Lichtheimiaceae</taxon>
        <taxon>Lichtheimia</taxon>
    </lineage>
</organism>
<feature type="compositionally biased region" description="Low complexity" evidence="4">
    <location>
        <begin position="107"/>
        <end position="126"/>
    </location>
</feature>
<sequence>MLSSFSPPHPPSLDNSPERTMDDATNVQKYKMLKRKLREMMELNENISQEYARAQKKVRLLTLERSILLENIARIRQEKKQHHLVSPSLSDDLELSDDDDIEKMLLSPLTTTKIPSSSSTSCIRANRGGRGGGGANRGGRRRRQSSTTTPMQQQQSSSSGAAVDHHEQQQDRMITVSSAPPKRSRVVRNTMNNTKARRVQPVERDEEGNVKLPQQIGVLTVVSLGKIVHDRDTFHNERYIFPVGFTVQRTYPSMVDPKNNTVVVSTILDGGDGPLFHVAAHDMPDQPIIANSATGAWTVVVRRSNEIRHREHSNSASGPDYYGFKHPTIAKLIQDLPGSEKLKYYIPQQFEEMEPRAARGVMAAAQSKRENLEKHGSANMRSAGGGTTTTSTRPLPLPPPPHLPPSPASSSSNSNLYLQEQQQLPSSSPPPTTHDVVENNNDDVDELHSDNDECDSTSNNDMTTTTTPFSNNTTATTMML</sequence>
<feature type="compositionally biased region" description="Low complexity" evidence="4">
    <location>
        <begin position="145"/>
        <end position="159"/>
    </location>
</feature>
<reference evidence="5 6" key="1">
    <citation type="submission" date="2023-03" db="EMBL/GenBank/DDBJ databases">
        <title>Genome sequence of Lichtheimia ornata CBS 291.66.</title>
        <authorList>
            <person name="Mohabir J.T."/>
            <person name="Shea T.P."/>
            <person name="Kurbessoian T."/>
            <person name="Berby B."/>
            <person name="Fontaine J."/>
            <person name="Livny J."/>
            <person name="Gnirke A."/>
            <person name="Stajich J.E."/>
            <person name="Cuomo C.A."/>
        </authorList>
    </citation>
    <scope>NUCLEOTIDE SEQUENCE [LARGE SCALE GENOMIC DNA]</scope>
    <source>
        <strain evidence="5">CBS 291.66</strain>
    </source>
</reference>
<dbReference type="PANTHER" id="PTHR22715:SF0">
    <property type="entry name" value="TRANSFORMING GROWTH FACTOR BETA REGULATOR 1"/>
    <property type="match status" value="1"/>
</dbReference>
<evidence type="ECO:0000313" key="6">
    <source>
        <dbReference type="Proteomes" id="UP001234581"/>
    </source>
</evidence>
<dbReference type="PROSITE" id="PS51543">
    <property type="entry name" value="FYRC"/>
    <property type="match status" value="1"/>
</dbReference>
<evidence type="ECO:0000256" key="2">
    <source>
        <dbReference type="ARBA" id="ARBA00023242"/>
    </source>
</evidence>
<comment type="subcellular location">
    <subcellularLocation>
        <location evidence="1">Nucleus</location>
    </subcellularLocation>
</comment>
<dbReference type="PROSITE" id="PS51542">
    <property type="entry name" value="FYRN"/>
    <property type="match status" value="1"/>
</dbReference>
<dbReference type="InterPro" id="IPR003888">
    <property type="entry name" value="FYrich_N"/>
</dbReference>
<feature type="region of interest" description="Disordered" evidence="4">
    <location>
        <begin position="357"/>
        <end position="480"/>
    </location>
</feature>
<dbReference type="GO" id="GO:0051726">
    <property type="term" value="P:regulation of cell cycle"/>
    <property type="evidence" value="ECO:0007669"/>
    <property type="project" value="TreeGrafter"/>
</dbReference>
<evidence type="ECO:0000313" key="5">
    <source>
        <dbReference type="EMBL" id="KAJ8656218.1"/>
    </source>
</evidence>
<keyword evidence="3" id="KW-0175">Coiled coil</keyword>
<dbReference type="GeneID" id="83215419"/>
<dbReference type="PANTHER" id="PTHR22715">
    <property type="entry name" value="TRANSFORMING GROWTH FACTOR BETA REGULATED GENE 1"/>
    <property type="match status" value="1"/>
</dbReference>
<evidence type="ECO:0008006" key="7">
    <source>
        <dbReference type="Google" id="ProtNLM"/>
    </source>
</evidence>
<feature type="compositionally biased region" description="Low complexity" evidence="4">
    <location>
        <begin position="456"/>
        <end position="480"/>
    </location>
</feature>
<dbReference type="Pfam" id="PF05964">
    <property type="entry name" value="FYRN"/>
    <property type="match status" value="1"/>
</dbReference>
<feature type="region of interest" description="Disordered" evidence="4">
    <location>
        <begin position="1"/>
        <end position="23"/>
    </location>
</feature>
<feature type="compositionally biased region" description="Gly residues" evidence="4">
    <location>
        <begin position="128"/>
        <end position="137"/>
    </location>
</feature>
<keyword evidence="2" id="KW-0539">Nucleus</keyword>
<dbReference type="SMART" id="SM00541">
    <property type="entry name" value="FYRN"/>
    <property type="match status" value="1"/>
</dbReference>
<accession>A0AAD7V052</accession>
<feature type="region of interest" description="Disordered" evidence="4">
    <location>
        <begin position="107"/>
        <end position="186"/>
    </location>
</feature>
<dbReference type="Gene3D" id="3.30.160.360">
    <property type="match status" value="1"/>
</dbReference>
<dbReference type="InterPro" id="IPR003889">
    <property type="entry name" value="FYrich_C"/>
</dbReference>
<feature type="compositionally biased region" description="Pro residues" evidence="4">
    <location>
        <begin position="395"/>
        <end position="407"/>
    </location>
</feature>
<gene>
    <name evidence="5" type="ORF">O0I10_008012</name>
</gene>